<dbReference type="RefSeq" id="WP_112225768.1">
    <property type="nucleotide sequence ID" value="NZ_QLTT01000001.1"/>
</dbReference>
<keyword evidence="6" id="KW-0865">Zymogen</keyword>
<dbReference type="Pfam" id="PF02983">
    <property type="entry name" value="Pro_Al_protease"/>
    <property type="match status" value="1"/>
</dbReference>
<evidence type="ECO:0000256" key="6">
    <source>
        <dbReference type="ARBA" id="ARBA00023145"/>
    </source>
</evidence>
<dbReference type="PROSITE" id="PS00134">
    <property type="entry name" value="TRYPSIN_HIS"/>
    <property type="match status" value="1"/>
</dbReference>
<comment type="similarity">
    <text evidence="1">Belongs to the peptidase S1 family.</text>
</comment>
<evidence type="ECO:0000313" key="12">
    <source>
        <dbReference type="Proteomes" id="UP000248714"/>
    </source>
</evidence>
<dbReference type="InterPro" id="IPR033116">
    <property type="entry name" value="TRYPSIN_SER"/>
</dbReference>
<feature type="domain" description="Peptidase S1" evidence="9">
    <location>
        <begin position="131"/>
        <end position="278"/>
    </location>
</feature>
<dbReference type="Pfam" id="PF00089">
    <property type="entry name" value="Trypsin"/>
    <property type="match status" value="1"/>
</dbReference>
<sequence>MAFTKSAVRRATAVTAALLAGAVMCTPAAGAAPLTTAQTDSATTDLDASARVPGTAWAVDPATGQVVVSVDDTVTGAKLDQVRAVAARHARAVKLERMAGTLQPLISGGDAIHTSGARCSLGFNVRNSAGRHYFVTAGHCTNIGSSWSASGGAYIGPRTGTSFPGNDYGIVRYDSSIARSGTVAGQDISRAANPTVGQRACRRGSTTGTHCGSVTGLNATVNYAAGSVYGMIRTNICAEPGDSGGPLYSGSTALGITSGGSGNCRSGGVTFFQPVVEVLNRYGVNVY</sequence>
<dbReference type="PIRSF" id="PIRSF001134">
    <property type="entry name" value="Streptogrisin"/>
    <property type="match status" value="1"/>
</dbReference>
<proteinExistence type="inferred from homology"/>
<dbReference type="InterPro" id="IPR001316">
    <property type="entry name" value="Pept_S1A_streptogrisin"/>
</dbReference>
<keyword evidence="2" id="KW-0645">Protease</keyword>
<keyword evidence="4" id="KW-0378">Hydrolase</keyword>
<feature type="domain" description="Peptidase S1A alpha-lytic prodomain" evidence="10">
    <location>
        <begin position="36"/>
        <end position="88"/>
    </location>
</feature>
<dbReference type="Gene3D" id="2.40.10.10">
    <property type="entry name" value="Trypsin-like serine proteases"/>
    <property type="match status" value="2"/>
</dbReference>
<dbReference type="InterPro" id="IPR037295">
    <property type="entry name" value="Alpha-lytic_protease_prodomain"/>
</dbReference>
<evidence type="ECO:0000256" key="5">
    <source>
        <dbReference type="ARBA" id="ARBA00022825"/>
    </source>
</evidence>
<protein>
    <submittedName>
        <fullName evidence="11">Streptogrisin B/streptogrisin D</fullName>
    </submittedName>
</protein>
<dbReference type="PRINTS" id="PR00861">
    <property type="entry name" value="ALYTICPTASE"/>
</dbReference>
<dbReference type="CDD" id="cd21112">
    <property type="entry name" value="alphaLP-like"/>
    <property type="match status" value="1"/>
</dbReference>
<evidence type="ECO:0000256" key="3">
    <source>
        <dbReference type="ARBA" id="ARBA00022729"/>
    </source>
</evidence>
<accession>A0ABX9EII0</accession>
<dbReference type="EMBL" id="QLTT01000001">
    <property type="protein sequence ID" value="RAS70818.1"/>
    <property type="molecule type" value="Genomic_DNA"/>
</dbReference>
<keyword evidence="12" id="KW-1185">Reference proteome</keyword>
<dbReference type="InterPro" id="IPR001254">
    <property type="entry name" value="Trypsin_dom"/>
</dbReference>
<keyword evidence="3 8" id="KW-0732">Signal</keyword>
<dbReference type="InterPro" id="IPR009003">
    <property type="entry name" value="Peptidase_S1_PA"/>
</dbReference>
<evidence type="ECO:0000256" key="8">
    <source>
        <dbReference type="SAM" id="SignalP"/>
    </source>
</evidence>
<comment type="caution">
    <text evidence="11">The sequence shown here is derived from an EMBL/GenBank/DDBJ whole genome shotgun (WGS) entry which is preliminary data.</text>
</comment>
<dbReference type="InterPro" id="IPR018114">
    <property type="entry name" value="TRYPSIN_HIS"/>
</dbReference>
<evidence type="ECO:0000313" key="11">
    <source>
        <dbReference type="EMBL" id="RAS70818.1"/>
    </source>
</evidence>
<dbReference type="InterPro" id="IPR004236">
    <property type="entry name" value="Pept_S1_alpha_lytic"/>
</dbReference>
<dbReference type="SUPFAM" id="SSF54806">
    <property type="entry name" value="Alpha-lytic protease prodomain"/>
    <property type="match status" value="1"/>
</dbReference>
<keyword evidence="5" id="KW-0720">Serine protease</keyword>
<evidence type="ECO:0000259" key="9">
    <source>
        <dbReference type="Pfam" id="PF00089"/>
    </source>
</evidence>
<dbReference type="PROSITE" id="PS00135">
    <property type="entry name" value="TRYPSIN_SER"/>
    <property type="match status" value="1"/>
</dbReference>
<name>A0ABX9EII0_9PSEU</name>
<organism evidence="11 12">
    <name type="scientific">Lentzea atacamensis</name>
    <dbReference type="NCBI Taxonomy" id="531938"/>
    <lineage>
        <taxon>Bacteria</taxon>
        <taxon>Bacillati</taxon>
        <taxon>Actinomycetota</taxon>
        <taxon>Actinomycetes</taxon>
        <taxon>Pseudonocardiales</taxon>
        <taxon>Pseudonocardiaceae</taxon>
        <taxon>Lentzea</taxon>
    </lineage>
</organism>
<evidence type="ECO:0000259" key="10">
    <source>
        <dbReference type="Pfam" id="PF02983"/>
    </source>
</evidence>
<dbReference type="Proteomes" id="UP000248714">
    <property type="component" value="Unassembled WGS sequence"/>
</dbReference>
<feature type="chain" id="PRO_5046720343" evidence="8">
    <location>
        <begin position="32"/>
        <end position="287"/>
    </location>
</feature>
<dbReference type="SUPFAM" id="SSF50494">
    <property type="entry name" value="Trypsin-like serine proteases"/>
    <property type="match status" value="1"/>
</dbReference>
<evidence type="ECO:0000256" key="7">
    <source>
        <dbReference type="ARBA" id="ARBA00023157"/>
    </source>
</evidence>
<reference evidence="11 12" key="1">
    <citation type="submission" date="2018-06" db="EMBL/GenBank/DDBJ databases">
        <title>Genomic Encyclopedia of Type Strains, Phase IV (KMG-IV): sequencing the most valuable type-strain genomes for metagenomic binning, comparative biology and taxonomic classification.</title>
        <authorList>
            <person name="Goeker M."/>
        </authorList>
    </citation>
    <scope>NUCLEOTIDE SEQUENCE [LARGE SCALE GENOMIC DNA]</scope>
    <source>
        <strain evidence="11 12">DSM 45479</strain>
    </source>
</reference>
<keyword evidence="7" id="KW-1015">Disulfide bond</keyword>
<evidence type="ECO:0000256" key="4">
    <source>
        <dbReference type="ARBA" id="ARBA00022801"/>
    </source>
</evidence>
<gene>
    <name evidence="11" type="ORF">C8D87_1011119</name>
</gene>
<feature type="signal peptide" evidence="8">
    <location>
        <begin position="1"/>
        <end position="31"/>
    </location>
</feature>
<evidence type="ECO:0000256" key="2">
    <source>
        <dbReference type="ARBA" id="ARBA00022670"/>
    </source>
</evidence>
<evidence type="ECO:0000256" key="1">
    <source>
        <dbReference type="ARBA" id="ARBA00007664"/>
    </source>
</evidence>
<dbReference type="InterPro" id="IPR043504">
    <property type="entry name" value="Peptidase_S1_PA_chymotrypsin"/>
</dbReference>